<protein>
    <recommendedName>
        <fullName evidence="4">SIMPL domain-containing protein</fullName>
    </recommendedName>
</protein>
<proteinExistence type="predicted"/>
<dbReference type="GO" id="GO:0006974">
    <property type="term" value="P:DNA damage response"/>
    <property type="evidence" value="ECO:0007669"/>
    <property type="project" value="TreeGrafter"/>
</dbReference>
<dbReference type="InterPro" id="IPR052022">
    <property type="entry name" value="26kDa_periplasmic_antigen"/>
</dbReference>
<dbReference type="RefSeq" id="WP_126751666.1">
    <property type="nucleotide sequence ID" value="NZ_JBHUMT010000016.1"/>
</dbReference>
<sequence>MTKSYLKSSILSVCLLVLTAGFHQVSQATEQRITATGNGSVSAVPDLMRITFWIEERGNKLSSQKTVVDNTTERLLNDLLKEDVAEKDIQSYQLQIYPQYEQDSDGKTKQSGFIVRREIKVTLRNPENYDNVIDLALSRGVTRVGQVQFEIDDQQALYQQALINAYKQARQKAEQLANTADLNLTGTLSITERSISRPFMMQMAEASVRSDKVSLPGQQTIEASVEAVFSVENVQNKGN</sequence>
<dbReference type="InterPro" id="IPR007497">
    <property type="entry name" value="SIMPL/DUF541"/>
</dbReference>
<dbReference type="Proteomes" id="UP000288361">
    <property type="component" value="Unassembled WGS sequence"/>
</dbReference>
<organism evidence="2 3">
    <name type="scientific">Idiomarina piscisalsi</name>
    <dbReference type="NCBI Taxonomy" id="1096243"/>
    <lineage>
        <taxon>Bacteria</taxon>
        <taxon>Pseudomonadati</taxon>
        <taxon>Pseudomonadota</taxon>
        <taxon>Gammaproteobacteria</taxon>
        <taxon>Alteromonadales</taxon>
        <taxon>Idiomarinaceae</taxon>
        <taxon>Idiomarina</taxon>
    </lineage>
</organism>
<feature type="chain" id="PRO_5018992758" description="SIMPL domain-containing protein" evidence="1">
    <location>
        <begin position="29"/>
        <end position="239"/>
    </location>
</feature>
<evidence type="ECO:0008006" key="4">
    <source>
        <dbReference type="Google" id="ProtNLM"/>
    </source>
</evidence>
<evidence type="ECO:0000256" key="1">
    <source>
        <dbReference type="SAM" id="SignalP"/>
    </source>
</evidence>
<dbReference type="EMBL" id="PIQA01000001">
    <property type="protein sequence ID" value="RUO68045.1"/>
    <property type="molecule type" value="Genomic_DNA"/>
</dbReference>
<gene>
    <name evidence="2" type="ORF">CWI73_04100</name>
</gene>
<dbReference type="Pfam" id="PF04402">
    <property type="entry name" value="SIMPL"/>
    <property type="match status" value="1"/>
</dbReference>
<evidence type="ECO:0000313" key="3">
    <source>
        <dbReference type="Proteomes" id="UP000288361"/>
    </source>
</evidence>
<dbReference type="Gene3D" id="3.30.110.170">
    <property type="entry name" value="Protein of unknown function (DUF541), domain 1"/>
    <property type="match status" value="1"/>
</dbReference>
<name>A0A432YXK3_9GAMM</name>
<accession>A0A432YXK3</accession>
<feature type="signal peptide" evidence="1">
    <location>
        <begin position="1"/>
        <end position="28"/>
    </location>
</feature>
<comment type="caution">
    <text evidence="2">The sequence shown here is derived from an EMBL/GenBank/DDBJ whole genome shotgun (WGS) entry which is preliminary data.</text>
</comment>
<dbReference type="PANTHER" id="PTHR34387:SF2">
    <property type="entry name" value="SLR1258 PROTEIN"/>
    <property type="match status" value="1"/>
</dbReference>
<dbReference type="AlphaFoldDB" id="A0A432YXK3"/>
<reference evidence="2 3" key="1">
    <citation type="journal article" date="2011" name="Front. Microbiol.">
        <title>Genomic signatures of strain selection and enhancement in Bacillus atrophaeus var. globigii, a historical biowarfare simulant.</title>
        <authorList>
            <person name="Gibbons H.S."/>
            <person name="Broomall S.M."/>
            <person name="McNew L.A."/>
            <person name="Daligault H."/>
            <person name="Chapman C."/>
            <person name="Bruce D."/>
            <person name="Karavis M."/>
            <person name="Krepps M."/>
            <person name="McGregor P.A."/>
            <person name="Hong C."/>
            <person name="Park K.H."/>
            <person name="Akmal A."/>
            <person name="Feldman A."/>
            <person name="Lin J.S."/>
            <person name="Chang W.E."/>
            <person name="Higgs B.W."/>
            <person name="Demirev P."/>
            <person name="Lindquist J."/>
            <person name="Liem A."/>
            <person name="Fochler E."/>
            <person name="Read T.D."/>
            <person name="Tapia R."/>
            <person name="Johnson S."/>
            <person name="Bishop-Lilly K.A."/>
            <person name="Detter C."/>
            <person name="Han C."/>
            <person name="Sozhamannan S."/>
            <person name="Rosenzweig C.N."/>
            <person name="Skowronski E.W."/>
        </authorList>
    </citation>
    <scope>NUCLEOTIDE SEQUENCE [LARGE SCALE GENOMIC DNA]</scope>
    <source>
        <strain evidence="2 3">TPS4-2</strain>
    </source>
</reference>
<dbReference type="Gene3D" id="3.30.70.2970">
    <property type="entry name" value="Protein of unknown function (DUF541), domain 2"/>
    <property type="match status" value="1"/>
</dbReference>
<keyword evidence="1" id="KW-0732">Signal</keyword>
<evidence type="ECO:0000313" key="2">
    <source>
        <dbReference type="EMBL" id="RUO68045.1"/>
    </source>
</evidence>
<dbReference type="PANTHER" id="PTHR34387">
    <property type="entry name" value="SLR1258 PROTEIN"/>
    <property type="match status" value="1"/>
</dbReference>